<protein>
    <submittedName>
        <fullName evidence="2">Nucleoside-diphosphate-sugar epimerase</fullName>
    </submittedName>
</protein>
<dbReference type="RefSeq" id="WP_091578512.1">
    <property type="nucleotide sequence ID" value="NZ_FLRH01000004.1"/>
</dbReference>
<feature type="domain" description="NAD-dependent epimerase/dehydratase" evidence="1">
    <location>
        <begin position="4"/>
        <end position="220"/>
    </location>
</feature>
<dbReference type="STRING" id="946078.GA0070622_4666"/>
<dbReference type="AlphaFoldDB" id="A0A1A9BEK2"/>
<dbReference type="InterPro" id="IPR036291">
    <property type="entry name" value="NAD(P)-bd_dom_sf"/>
</dbReference>
<dbReference type="Pfam" id="PF01370">
    <property type="entry name" value="Epimerase"/>
    <property type="match status" value="1"/>
</dbReference>
<evidence type="ECO:0000313" key="3">
    <source>
        <dbReference type="Proteomes" id="UP000199558"/>
    </source>
</evidence>
<reference evidence="3" key="1">
    <citation type="submission" date="2016-06" db="EMBL/GenBank/DDBJ databases">
        <authorList>
            <person name="Varghese N."/>
            <person name="Submissions Spin"/>
        </authorList>
    </citation>
    <scope>NUCLEOTIDE SEQUENCE [LARGE SCALE GENOMIC DNA]</scope>
    <source>
        <strain evidence="3">DSM 45794</strain>
    </source>
</reference>
<dbReference type="EMBL" id="FLRH01000004">
    <property type="protein sequence ID" value="SBT67603.1"/>
    <property type="molecule type" value="Genomic_DNA"/>
</dbReference>
<sequence>MSTVLLFGANGFLGRHVRAALAPHASLVCPGRADCDLLTTGVAPLTDLVRDVRPTVVVNCTGRLDGSAEQLLQAHTLVTARLVDAVAHAAPGARLVRLGSAGEYGQVPVGRSVSESDPARPLGAYGLSHLTATRLMELATDRLDAVVLRVFNPVGPGLPATGVLGRVARLLADARRSGAHRIEVGPLDAYRDFVDVRDVALAVRAAVLAPTLPRVVYNIGSGVAVPVREVVHALAAEAGFAGTVSETSPATGAERSAGVPWIRADVTAARQDLGWSPLLDLAETVRGVWTEASDDLSLTSSKG</sequence>
<dbReference type="Gene3D" id="3.40.50.720">
    <property type="entry name" value="NAD(P)-binding Rossmann-like Domain"/>
    <property type="match status" value="1"/>
</dbReference>
<dbReference type="OrthoDB" id="62093at2"/>
<dbReference type="Proteomes" id="UP000199558">
    <property type="component" value="Unassembled WGS sequence"/>
</dbReference>
<dbReference type="InterPro" id="IPR001509">
    <property type="entry name" value="Epimerase_deHydtase"/>
</dbReference>
<dbReference type="SUPFAM" id="SSF51735">
    <property type="entry name" value="NAD(P)-binding Rossmann-fold domains"/>
    <property type="match status" value="1"/>
</dbReference>
<organism evidence="2 3">
    <name type="scientific">Micromonospora sediminicola</name>
    <dbReference type="NCBI Taxonomy" id="946078"/>
    <lineage>
        <taxon>Bacteria</taxon>
        <taxon>Bacillati</taxon>
        <taxon>Actinomycetota</taxon>
        <taxon>Actinomycetes</taxon>
        <taxon>Micromonosporales</taxon>
        <taxon>Micromonosporaceae</taxon>
        <taxon>Micromonospora</taxon>
    </lineage>
</organism>
<dbReference type="PANTHER" id="PTHR43245">
    <property type="entry name" value="BIFUNCTIONAL POLYMYXIN RESISTANCE PROTEIN ARNA"/>
    <property type="match status" value="1"/>
</dbReference>
<proteinExistence type="predicted"/>
<dbReference type="PANTHER" id="PTHR43245:SF13">
    <property type="entry name" value="UDP-D-APIOSE_UDP-D-XYLOSE SYNTHASE 2"/>
    <property type="match status" value="1"/>
</dbReference>
<gene>
    <name evidence="2" type="ORF">GA0070622_4666</name>
</gene>
<keyword evidence="3" id="KW-1185">Reference proteome</keyword>
<evidence type="ECO:0000259" key="1">
    <source>
        <dbReference type="Pfam" id="PF01370"/>
    </source>
</evidence>
<name>A0A1A9BEK2_9ACTN</name>
<dbReference type="Gene3D" id="3.90.25.10">
    <property type="entry name" value="UDP-galactose 4-epimerase, domain 1"/>
    <property type="match status" value="1"/>
</dbReference>
<accession>A0A1A9BEK2</accession>
<evidence type="ECO:0000313" key="2">
    <source>
        <dbReference type="EMBL" id="SBT67603.1"/>
    </source>
</evidence>
<dbReference type="InterPro" id="IPR050177">
    <property type="entry name" value="Lipid_A_modif_metabolic_enz"/>
</dbReference>